<evidence type="ECO:0000256" key="7">
    <source>
        <dbReference type="SAM" id="Phobius"/>
    </source>
</evidence>
<feature type="domain" description="Peptidase S54 rhomboid" evidence="8">
    <location>
        <begin position="189"/>
        <end position="265"/>
    </location>
</feature>
<evidence type="ECO:0000256" key="6">
    <source>
        <dbReference type="ARBA" id="ARBA00023136"/>
    </source>
</evidence>
<dbReference type="EMBL" id="JRYR02000001">
    <property type="protein sequence ID" value="OHX66584.1"/>
    <property type="molecule type" value="Genomic_DNA"/>
</dbReference>
<evidence type="ECO:0000313" key="9">
    <source>
        <dbReference type="EMBL" id="OHX66584.1"/>
    </source>
</evidence>
<evidence type="ECO:0000259" key="8">
    <source>
        <dbReference type="Pfam" id="PF01694"/>
    </source>
</evidence>
<evidence type="ECO:0000256" key="4">
    <source>
        <dbReference type="ARBA" id="ARBA00022801"/>
    </source>
</evidence>
<dbReference type="PANTHER" id="PTHR43731">
    <property type="entry name" value="RHOMBOID PROTEASE"/>
    <property type="match status" value="1"/>
</dbReference>
<dbReference type="OrthoDB" id="9807874at2"/>
<dbReference type="Gene3D" id="1.20.1540.10">
    <property type="entry name" value="Rhomboid-like"/>
    <property type="match status" value="1"/>
</dbReference>
<keyword evidence="6 7" id="KW-0472">Membrane</keyword>
<evidence type="ECO:0000256" key="5">
    <source>
        <dbReference type="ARBA" id="ARBA00022989"/>
    </source>
</evidence>
<dbReference type="Proteomes" id="UP000179797">
    <property type="component" value="Unassembled WGS sequence"/>
</dbReference>
<keyword evidence="10" id="KW-1185">Reference proteome</keyword>
<keyword evidence="4" id="KW-0378">Hydrolase</keyword>
<keyword evidence="5 7" id="KW-1133">Transmembrane helix</keyword>
<feature type="domain" description="Peptidase S54 rhomboid" evidence="8">
    <location>
        <begin position="55"/>
        <end position="115"/>
    </location>
</feature>
<evidence type="ECO:0000256" key="3">
    <source>
        <dbReference type="ARBA" id="ARBA00022692"/>
    </source>
</evidence>
<dbReference type="GO" id="GO:0004252">
    <property type="term" value="F:serine-type endopeptidase activity"/>
    <property type="evidence" value="ECO:0007669"/>
    <property type="project" value="InterPro"/>
</dbReference>
<comment type="similarity">
    <text evidence="2">Belongs to the peptidase S54 family.</text>
</comment>
<evidence type="ECO:0000313" key="10">
    <source>
        <dbReference type="Proteomes" id="UP000179797"/>
    </source>
</evidence>
<accession>A0A1S1YZZ2</accession>
<feature type="transmembrane region" description="Helical" evidence="7">
    <location>
        <begin position="249"/>
        <end position="266"/>
    </location>
</feature>
<dbReference type="Pfam" id="PF01694">
    <property type="entry name" value="Rhomboid"/>
    <property type="match status" value="2"/>
</dbReference>
<sequence>MNFQLTPYVKGILIINLIVFGLANLIPVIETADGLPLNRVVAFLGYHYPKSDYFEIFQPITYMFTHTGFRHIFSNMFALVIFGPMLENVMGPKRFLTLYMICGIGGGALYGLTNFYEMHNMEVDAAAFITNSSPENLTTFFEHHANYYLRNTEIGEFVLEDYPEHYQSHPEIQEQAITYVRQLTMMNFNTPMIGASGAIFGILFTFAYLFPNLRLMLLFPPIPMKAKYLVGGYILFEVYELMQNNPGDNVAHLAHLGGALFAFILMKRWKYISYQ</sequence>
<keyword evidence="3 7" id="KW-0812">Transmembrane</keyword>
<name>A0A1S1YZZ2_FLAPC</name>
<reference evidence="9 10" key="1">
    <citation type="journal article" date="2012" name="Int. J. Syst. Evol. Microbiol.">
        <title>Flammeovirga pacifica sp. nov., isolated from deep-sea sediment.</title>
        <authorList>
            <person name="Xu H."/>
            <person name="Fu Y."/>
            <person name="Yang N."/>
            <person name="Ding Z."/>
            <person name="Lai Q."/>
            <person name="Zeng R."/>
        </authorList>
    </citation>
    <scope>NUCLEOTIDE SEQUENCE [LARGE SCALE GENOMIC DNA]</scope>
    <source>
        <strain evidence="10">DSM 24597 / LMG 26175 / WPAGA1</strain>
    </source>
</reference>
<evidence type="ECO:0000256" key="1">
    <source>
        <dbReference type="ARBA" id="ARBA00004141"/>
    </source>
</evidence>
<dbReference type="AlphaFoldDB" id="A0A1S1YZZ2"/>
<protein>
    <recommendedName>
        <fullName evidence="8">Peptidase S54 rhomboid domain-containing protein</fullName>
    </recommendedName>
</protein>
<dbReference type="STRING" id="915059.NH26_09545"/>
<feature type="transmembrane region" description="Helical" evidence="7">
    <location>
        <begin position="191"/>
        <end position="210"/>
    </location>
</feature>
<organism evidence="9 10">
    <name type="scientific">Flammeovirga pacifica</name>
    <dbReference type="NCBI Taxonomy" id="915059"/>
    <lineage>
        <taxon>Bacteria</taxon>
        <taxon>Pseudomonadati</taxon>
        <taxon>Bacteroidota</taxon>
        <taxon>Cytophagia</taxon>
        <taxon>Cytophagales</taxon>
        <taxon>Flammeovirgaceae</taxon>
        <taxon>Flammeovirga</taxon>
    </lineage>
</organism>
<dbReference type="PANTHER" id="PTHR43731:SF14">
    <property type="entry name" value="PRESENILIN-ASSOCIATED RHOMBOID-LIKE PROTEIN, MITOCHONDRIAL"/>
    <property type="match status" value="1"/>
</dbReference>
<dbReference type="InterPro" id="IPR035952">
    <property type="entry name" value="Rhomboid-like_sf"/>
</dbReference>
<evidence type="ECO:0000256" key="2">
    <source>
        <dbReference type="ARBA" id="ARBA00009045"/>
    </source>
</evidence>
<feature type="transmembrane region" description="Helical" evidence="7">
    <location>
        <begin position="95"/>
        <end position="112"/>
    </location>
</feature>
<feature type="transmembrane region" description="Helical" evidence="7">
    <location>
        <begin position="12"/>
        <end position="29"/>
    </location>
</feature>
<dbReference type="GO" id="GO:0016020">
    <property type="term" value="C:membrane"/>
    <property type="evidence" value="ECO:0007669"/>
    <property type="project" value="UniProtKB-SubCell"/>
</dbReference>
<comment type="subcellular location">
    <subcellularLocation>
        <location evidence="1">Membrane</location>
        <topology evidence="1">Multi-pass membrane protein</topology>
    </subcellularLocation>
</comment>
<gene>
    <name evidence="9" type="ORF">NH26_09545</name>
</gene>
<proteinExistence type="inferred from homology"/>
<dbReference type="InterPro" id="IPR050925">
    <property type="entry name" value="Rhomboid_protease_S54"/>
</dbReference>
<dbReference type="RefSeq" id="WP_044221337.1">
    <property type="nucleotide sequence ID" value="NZ_JRYR02000001.1"/>
</dbReference>
<dbReference type="SUPFAM" id="SSF144091">
    <property type="entry name" value="Rhomboid-like"/>
    <property type="match status" value="1"/>
</dbReference>
<dbReference type="InterPro" id="IPR022764">
    <property type="entry name" value="Peptidase_S54_rhomboid_dom"/>
</dbReference>
<comment type="caution">
    <text evidence="9">The sequence shown here is derived from an EMBL/GenBank/DDBJ whole genome shotgun (WGS) entry which is preliminary data.</text>
</comment>